<comment type="similarity">
    <text evidence="2 11">Belongs to the WhiB family.</text>
</comment>
<dbReference type="PROSITE" id="PS51674">
    <property type="entry name" value="4FE4S_WBL"/>
    <property type="match status" value="1"/>
</dbReference>
<comment type="function">
    <text evidence="11">Acts as a transcriptional regulator. Probably redox-responsive. The apo- but not holo-form probably binds DNA.</text>
</comment>
<evidence type="ECO:0000256" key="10">
    <source>
        <dbReference type="ARBA" id="ARBA00023163"/>
    </source>
</evidence>
<comment type="cofactor">
    <cofactor evidence="11">
        <name>[4Fe-4S] cluster</name>
        <dbReference type="ChEBI" id="CHEBI:49883"/>
    </cofactor>
    <text evidence="11">Binds 1 [4Fe-4S] cluster per subunit. Following nitrosylation of the [4Fe-4S] cluster binds 1 [4Fe-8(NO)] cluster per subunit.</text>
</comment>
<evidence type="ECO:0000313" key="13">
    <source>
        <dbReference type="EMBL" id="GAA1858197.1"/>
    </source>
</evidence>
<organism evidence="13 14">
    <name type="scientific">Pseudonocardia ailaonensis</name>
    <dbReference type="NCBI Taxonomy" id="367279"/>
    <lineage>
        <taxon>Bacteria</taxon>
        <taxon>Bacillati</taxon>
        <taxon>Actinomycetota</taxon>
        <taxon>Actinomycetes</taxon>
        <taxon>Pseudonocardiales</taxon>
        <taxon>Pseudonocardiaceae</taxon>
        <taxon>Pseudonocardia</taxon>
    </lineage>
</organism>
<sequence>MDTGDLHAALFEGEPDPDWRAVASCREIPADLYFPDEGDSAKSVKAICNSCEVRLDCLAHALVQREAYGIWGGLTGRERNRLARDFRRAGLPVPARGGRAA</sequence>
<keyword evidence="5 11" id="KW-0408">Iron</keyword>
<dbReference type="RefSeq" id="WP_344419865.1">
    <property type="nucleotide sequence ID" value="NZ_BAAAQK010000016.1"/>
</dbReference>
<keyword evidence="7 11" id="KW-0805">Transcription regulation</keyword>
<dbReference type="Pfam" id="PF02467">
    <property type="entry name" value="Whib"/>
    <property type="match status" value="1"/>
</dbReference>
<evidence type="ECO:0000256" key="7">
    <source>
        <dbReference type="ARBA" id="ARBA00023015"/>
    </source>
</evidence>
<evidence type="ECO:0000256" key="5">
    <source>
        <dbReference type="ARBA" id="ARBA00023004"/>
    </source>
</evidence>
<dbReference type="PANTHER" id="PTHR38839">
    <property type="entry name" value="TRANSCRIPTIONAL REGULATOR WHID-RELATED"/>
    <property type="match status" value="1"/>
</dbReference>
<comment type="caution">
    <text evidence="13">The sequence shown here is derived from an EMBL/GenBank/DDBJ whole genome shotgun (WGS) entry which is preliminary data.</text>
</comment>
<dbReference type="InterPro" id="IPR003482">
    <property type="entry name" value="Whib"/>
</dbReference>
<dbReference type="EMBL" id="BAAAQK010000016">
    <property type="protein sequence ID" value="GAA1858197.1"/>
    <property type="molecule type" value="Genomic_DNA"/>
</dbReference>
<protein>
    <recommendedName>
        <fullName evidence="11">Transcriptional regulator WhiB</fullName>
    </recommendedName>
</protein>
<evidence type="ECO:0000256" key="4">
    <source>
        <dbReference type="ARBA" id="ARBA00022723"/>
    </source>
</evidence>
<evidence type="ECO:0000259" key="12">
    <source>
        <dbReference type="PROSITE" id="PS51674"/>
    </source>
</evidence>
<evidence type="ECO:0000256" key="2">
    <source>
        <dbReference type="ARBA" id="ARBA00006597"/>
    </source>
</evidence>
<evidence type="ECO:0000256" key="9">
    <source>
        <dbReference type="ARBA" id="ARBA00023157"/>
    </source>
</evidence>
<comment type="PTM">
    <text evidence="11">Upon Fe-S cluster removal intramolecular disulfide bonds are formed.</text>
</comment>
<keyword evidence="8 11" id="KW-0238">DNA-binding</keyword>
<dbReference type="HAMAP" id="MF_01479">
    <property type="entry name" value="WhiB"/>
    <property type="match status" value="1"/>
</dbReference>
<keyword evidence="4 11" id="KW-0479">Metal-binding</keyword>
<evidence type="ECO:0000256" key="1">
    <source>
        <dbReference type="ARBA" id="ARBA00004496"/>
    </source>
</evidence>
<feature type="binding site" evidence="11">
    <location>
        <position position="25"/>
    </location>
    <ligand>
        <name>[4Fe-4S] cluster</name>
        <dbReference type="ChEBI" id="CHEBI:49883"/>
    </ligand>
</feature>
<proteinExistence type="inferred from homology"/>
<keyword evidence="14" id="KW-1185">Reference proteome</keyword>
<feature type="domain" description="4Fe-4S Wbl-type" evidence="12">
    <location>
        <begin position="24"/>
        <end position="81"/>
    </location>
</feature>
<feature type="binding site" evidence="11">
    <location>
        <position position="57"/>
    </location>
    <ligand>
        <name>[4Fe-4S] cluster</name>
        <dbReference type="ChEBI" id="CHEBI:49883"/>
    </ligand>
</feature>
<gene>
    <name evidence="11" type="primary">whiB</name>
    <name evidence="13" type="ORF">GCM10009836_42980</name>
</gene>
<feature type="binding site" evidence="11">
    <location>
        <position position="48"/>
    </location>
    <ligand>
        <name>[4Fe-4S] cluster</name>
        <dbReference type="ChEBI" id="CHEBI:49883"/>
    </ligand>
</feature>
<evidence type="ECO:0000256" key="3">
    <source>
        <dbReference type="ARBA" id="ARBA00022485"/>
    </source>
</evidence>
<evidence type="ECO:0000256" key="8">
    <source>
        <dbReference type="ARBA" id="ARBA00023125"/>
    </source>
</evidence>
<dbReference type="InterPro" id="IPR034768">
    <property type="entry name" value="4FE4S_WBL"/>
</dbReference>
<keyword evidence="11" id="KW-0963">Cytoplasm</keyword>
<reference evidence="13 14" key="1">
    <citation type="journal article" date="2019" name="Int. J. Syst. Evol. Microbiol.">
        <title>The Global Catalogue of Microorganisms (GCM) 10K type strain sequencing project: providing services to taxonomists for standard genome sequencing and annotation.</title>
        <authorList>
            <consortium name="The Broad Institute Genomics Platform"/>
            <consortium name="The Broad Institute Genome Sequencing Center for Infectious Disease"/>
            <person name="Wu L."/>
            <person name="Ma J."/>
        </authorList>
    </citation>
    <scope>NUCLEOTIDE SEQUENCE [LARGE SCALE GENOMIC DNA]</scope>
    <source>
        <strain evidence="13 14">JCM 16009</strain>
    </source>
</reference>
<comment type="subcellular location">
    <subcellularLocation>
        <location evidence="1 11">Cytoplasm</location>
    </subcellularLocation>
</comment>
<evidence type="ECO:0000256" key="11">
    <source>
        <dbReference type="HAMAP-Rule" id="MF_01479"/>
    </source>
</evidence>
<evidence type="ECO:0000313" key="14">
    <source>
        <dbReference type="Proteomes" id="UP001500449"/>
    </source>
</evidence>
<dbReference type="Proteomes" id="UP001500449">
    <property type="component" value="Unassembled WGS sequence"/>
</dbReference>
<keyword evidence="10 11" id="KW-0804">Transcription</keyword>
<keyword evidence="3 11" id="KW-0004">4Fe-4S</keyword>
<keyword evidence="6 11" id="KW-0411">Iron-sulfur</keyword>
<name>A0ABN2N8Y1_9PSEU</name>
<feature type="binding site" evidence="11">
    <location>
        <position position="51"/>
    </location>
    <ligand>
        <name>[4Fe-4S] cluster</name>
        <dbReference type="ChEBI" id="CHEBI:49883"/>
    </ligand>
</feature>
<evidence type="ECO:0000256" key="6">
    <source>
        <dbReference type="ARBA" id="ARBA00023014"/>
    </source>
</evidence>
<accession>A0ABN2N8Y1</accession>
<comment type="PTM">
    <text evidence="11">The Fe-S cluster can be nitrosylated by nitric oxide (NO).</text>
</comment>
<keyword evidence="9 11" id="KW-1015">Disulfide bond</keyword>